<evidence type="ECO:0008006" key="3">
    <source>
        <dbReference type="Google" id="ProtNLM"/>
    </source>
</evidence>
<gene>
    <name evidence="1" type="ORF">PHMEG_00012197</name>
</gene>
<dbReference type="Proteomes" id="UP000198211">
    <property type="component" value="Unassembled WGS sequence"/>
</dbReference>
<sequence>MFAVYYGVHPTRLLKNLASTRELDIVYNNVKGKVELAAYTDSNLDDRRSVSGSMIMISEAPVILKSKYQRTVALHSEEREYMALRLCTQEVLWKRAMIKDMGHEQLGATQVWKDNQDAIGLATNAGYNART</sequence>
<dbReference type="AlphaFoldDB" id="A0A225W9R6"/>
<dbReference type="EMBL" id="NBNE01001361">
    <property type="protein sequence ID" value="OWZ14335.1"/>
    <property type="molecule type" value="Genomic_DNA"/>
</dbReference>
<name>A0A225W9R6_9STRA</name>
<organism evidence="1 2">
    <name type="scientific">Phytophthora megakarya</name>
    <dbReference type="NCBI Taxonomy" id="4795"/>
    <lineage>
        <taxon>Eukaryota</taxon>
        <taxon>Sar</taxon>
        <taxon>Stramenopiles</taxon>
        <taxon>Oomycota</taxon>
        <taxon>Peronosporomycetes</taxon>
        <taxon>Peronosporales</taxon>
        <taxon>Peronosporaceae</taxon>
        <taxon>Phytophthora</taxon>
    </lineage>
</organism>
<dbReference type="OrthoDB" id="90737at2759"/>
<evidence type="ECO:0000313" key="1">
    <source>
        <dbReference type="EMBL" id="OWZ14335.1"/>
    </source>
</evidence>
<dbReference type="PANTHER" id="PTHR11439">
    <property type="entry name" value="GAG-POL-RELATED RETROTRANSPOSON"/>
    <property type="match status" value="1"/>
</dbReference>
<comment type="caution">
    <text evidence="1">The sequence shown here is derived from an EMBL/GenBank/DDBJ whole genome shotgun (WGS) entry which is preliminary data.</text>
</comment>
<reference evidence="2" key="1">
    <citation type="submission" date="2017-03" db="EMBL/GenBank/DDBJ databases">
        <title>Phytopthora megakarya and P. palmivora, two closely related causual agents of cacao black pod achieved similar genome size and gene model numbers by different mechanisms.</title>
        <authorList>
            <person name="Ali S."/>
            <person name="Shao J."/>
            <person name="Larry D.J."/>
            <person name="Kronmiller B."/>
            <person name="Shen D."/>
            <person name="Strem M.D."/>
            <person name="Melnick R.L."/>
            <person name="Guiltinan M.J."/>
            <person name="Tyler B.M."/>
            <person name="Meinhardt L.W."/>
            <person name="Bailey B.A."/>
        </authorList>
    </citation>
    <scope>NUCLEOTIDE SEQUENCE [LARGE SCALE GENOMIC DNA]</scope>
    <source>
        <strain evidence="2">zdho120</strain>
    </source>
</reference>
<evidence type="ECO:0000313" key="2">
    <source>
        <dbReference type="Proteomes" id="UP000198211"/>
    </source>
</evidence>
<dbReference type="PANTHER" id="PTHR11439:SF440">
    <property type="entry name" value="INTEGRASE CATALYTIC DOMAIN-CONTAINING PROTEIN"/>
    <property type="match status" value="1"/>
</dbReference>
<proteinExistence type="predicted"/>
<keyword evidence="2" id="KW-1185">Reference proteome</keyword>
<dbReference type="CDD" id="cd09272">
    <property type="entry name" value="RNase_HI_RT_Ty1"/>
    <property type="match status" value="1"/>
</dbReference>
<protein>
    <recommendedName>
        <fullName evidence="3">Polyprotein</fullName>
    </recommendedName>
</protein>
<accession>A0A225W9R6</accession>
<dbReference type="STRING" id="4795.A0A225W9R6"/>